<evidence type="ECO:0000259" key="2">
    <source>
        <dbReference type="Pfam" id="PF16747"/>
    </source>
</evidence>
<proteinExistence type="predicted"/>
<evidence type="ECO:0000256" key="1">
    <source>
        <dbReference type="SAM" id="SignalP"/>
    </source>
</evidence>
<keyword evidence="1" id="KW-0732">Signal</keyword>
<organism evidence="3 4">
    <name type="scientific">Paraburkholderia sabiae</name>
    <dbReference type="NCBI Taxonomy" id="273251"/>
    <lineage>
        <taxon>Bacteria</taxon>
        <taxon>Pseudomonadati</taxon>
        <taxon>Pseudomonadota</taxon>
        <taxon>Betaproteobacteria</taxon>
        <taxon>Burkholderiales</taxon>
        <taxon>Burkholderiaceae</taxon>
        <taxon>Paraburkholderia</taxon>
    </lineage>
</organism>
<name>A0ABU9QPR0_9BURK</name>
<gene>
    <name evidence="3" type="ORF">V4C55_37735</name>
</gene>
<feature type="chain" id="PRO_5046828007" evidence="1">
    <location>
        <begin position="21"/>
        <end position="130"/>
    </location>
</feature>
<dbReference type="Pfam" id="PF16747">
    <property type="entry name" value="Adhesin_E"/>
    <property type="match status" value="1"/>
</dbReference>
<feature type="signal peptide" evidence="1">
    <location>
        <begin position="1"/>
        <end position="20"/>
    </location>
</feature>
<comment type="caution">
    <text evidence="3">The sequence shown here is derived from an EMBL/GenBank/DDBJ whole genome shotgun (WGS) entry which is preliminary data.</text>
</comment>
<feature type="domain" description="Surface-adhesin protein E-like" evidence="2">
    <location>
        <begin position="23"/>
        <end position="128"/>
    </location>
</feature>
<evidence type="ECO:0000313" key="3">
    <source>
        <dbReference type="EMBL" id="MEM5291478.1"/>
    </source>
</evidence>
<evidence type="ECO:0000313" key="4">
    <source>
        <dbReference type="Proteomes" id="UP001494588"/>
    </source>
</evidence>
<dbReference type="InterPro" id="IPR031939">
    <property type="entry name" value="Adhesin_E-like"/>
</dbReference>
<dbReference type="RefSeq" id="WP_201661050.1">
    <property type="nucleotide sequence ID" value="NZ_CAJHCS010000044.1"/>
</dbReference>
<dbReference type="EMBL" id="JAZHGC010000052">
    <property type="protein sequence ID" value="MEM5291478.1"/>
    <property type="molecule type" value="Genomic_DNA"/>
</dbReference>
<protein>
    <submittedName>
        <fullName evidence="3">Surface-adhesin E family protein</fullName>
    </submittedName>
</protein>
<sequence>MLRKAAIAGVFLTSFSLAHASDWHPIAGNNDGTIEIDLGTVSRNGPLVKVWLRQIFSNGKADTAYPRPIGSKQTHWYLDCKRRAIAQGEIFVRDMQQDIMFQSRGTPNDFQDVVPDSTGEAVLETICAAH</sequence>
<reference evidence="3 4" key="1">
    <citation type="submission" date="2024-01" db="EMBL/GenBank/DDBJ databases">
        <title>The diversity of rhizobia nodulating Mimosa spp. in eleven states of Brazil covering several biomes is determined by host plant, location, and edaphic factors.</title>
        <authorList>
            <person name="Rouws L."/>
            <person name="Barauna A."/>
            <person name="Beukes C."/>
            <person name="De Faria S.M."/>
            <person name="Gross E."/>
            <person name="Dos Reis Junior F.B."/>
            <person name="Simon M."/>
            <person name="Maluk M."/>
            <person name="Odee D.W."/>
            <person name="Kenicer G."/>
            <person name="Young J.P.W."/>
            <person name="Reis V.M."/>
            <person name="Zilli J."/>
            <person name="James E.K."/>
        </authorList>
    </citation>
    <scope>NUCLEOTIDE SEQUENCE [LARGE SCALE GENOMIC DNA]</scope>
    <source>
        <strain evidence="3 4">JPY77</strain>
    </source>
</reference>
<keyword evidence="4" id="KW-1185">Reference proteome</keyword>
<dbReference type="Proteomes" id="UP001494588">
    <property type="component" value="Unassembled WGS sequence"/>
</dbReference>
<accession>A0ABU9QPR0</accession>